<evidence type="ECO:0000256" key="1">
    <source>
        <dbReference type="ARBA" id="ARBA00001947"/>
    </source>
</evidence>
<feature type="domain" description="Peptidase M50" evidence="12">
    <location>
        <begin position="2"/>
        <end position="327"/>
    </location>
</feature>
<feature type="transmembrane region" description="Helical" evidence="11">
    <location>
        <begin position="237"/>
        <end position="257"/>
    </location>
</feature>
<organism evidence="13 14">
    <name type="scientific">Candidatus Liptonbacteria bacterium RIFCSPLOWO2_01_FULL_45_15</name>
    <dbReference type="NCBI Taxonomy" id="1798649"/>
    <lineage>
        <taxon>Bacteria</taxon>
        <taxon>Candidatus Liptoniibacteriota</taxon>
    </lineage>
</organism>
<dbReference type="PANTHER" id="PTHR42837:SF2">
    <property type="entry name" value="MEMBRANE METALLOPROTEASE ARASP2, CHLOROPLASTIC-RELATED"/>
    <property type="match status" value="1"/>
</dbReference>
<gene>
    <name evidence="13" type="ORF">A3B13_03295</name>
</gene>
<dbReference type="Gene3D" id="2.30.42.10">
    <property type="match status" value="1"/>
</dbReference>
<evidence type="ECO:0000256" key="7">
    <source>
        <dbReference type="ARBA" id="ARBA00022833"/>
    </source>
</evidence>
<evidence type="ECO:0000256" key="3">
    <source>
        <dbReference type="ARBA" id="ARBA00007931"/>
    </source>
</evidence>
<dbReference type="InterPro" id="IPR008915">
    <property type="entry name" value="Peptidase_M50"/>
</dbReference>
<name>A0A1G2CIU2_9BACT</name>
<accession>A0A1G2CIU2</accession>
<evidence type="ECO:0000256" key="8">
    <source>
        <dbReference type="ARBA" id="ARBA00022989"/>
    </source>
</evidence>
<feature type="non-terminal residue" evidence="13">
    <location>
        <position position="1"/>
    </location>
</feature>
<keyword evidence="4" id="KW-0645">Protease</keyword>
<evidence type="ECO:0000313" key="14">
    <source>
        <dbReference type="Proteomes" id="UP000176287"/>
    </source>
</evidence>
<dbReference type="Pfam" id="PF02163">
    <property type="entry name" value="Peptidase_M50"/>
    <property type="match status" value="1"/>
</dbReference>
<sequence>GHEAGHFFVAKLFRMKVDEFGFGFPPRIKAWRPFDKAQGKKGETEYSFNWLPFGGFVKISGEEEQITNPEKLQALPPEEKKRYFLFQPAWKRFLVIASGVLINFIIGWLLISFVFIVGTSPLVIVNGVQPNSPAEKAGIEKGDIIKNYPSSGDFKNFIDENRGKQTTFEIVRGGKDLKFTAVPKISTGPNEGAFGVEFSEAGIERQKFFPALVSGFKESILICEATVSAFYELFKNLLVHGSLMAGVVGPVGIFVVAEQTGHIGLIYLLQLLGLISLNLAVLNLIPFPALDGGRLFLIILEKVKGAPVSIKTQSLINGVGFAALLFLMAIITVRDVVNLF</sequence>
<dbReference type="GO" id="GO:0016020">
    <property type="term" value="C:membrane"/>
    <property type="evidence" value="ECO:0007669"/>
    <property type="project" value="UniProtKB-SubCell"/>
</dbReference>
<comment type="caution">
    <text evidence="13">The sequence shown here is derived from an EMBL/GenBank/DDBJ whole genome shotgun (WGS) entry which is preliminary data.</text>
</comment>
<proteinExistence type="inferred from homology"/>
<keyword evidence="5 11" id="KW-0812">Transmembrane</keyword>
<dbReference type="STRING" id="1798649.A3B13_03295"/>
<keyword evidence="8 11" id="KW-1133">Transmembrane helix</keyword>
<keyword evidence="10 11" id="KW-0472">Membrane</keyword>
<dbReference type="GO" id="GO:0004222">
    <property type="term" value="F:metalloendopeptidase activity"/>
    <property type="evidence" value="ECO:0007669"/>
    <property type="project" value="InterPro"/>
</dbReference>
<feature type="transmembrane region" description="Helical" evidence="11">
    <location>
        <begin position="264"/>
        <end position="285"/>
    </location>
</feature>
<evidence type="ECO:0000256" key="10">
    <source>
        <dbReference type="ARBA" id="ARBA00023136"/>
    </source>
</evidence>
<feature type="transmembrane region" description="Helical" evidence="11">
    <location>
        <begin position="93"/>
        <end position="117"/>
    </location>
</feature>
<keyword evidence="7" id="KW-0862">Zinc</keyword>
<evidence type="ECO:0000256" key="4">
    <source>
        <dbReference type="ARBA" id="ARBA00022670"/>
    </source>
</evidence>
<comment type="similarity">
    <text evidence="3">Belongs to the peptidase M50B family.</text>
</comment>
<dbReference type="SUPFAM" id="SSF50156">
    <property type="entry name" value="PDZ domain-like"/>
    <property type="match status" value="1"/>
</dbReference>
<dbReference type="CDD" id="cd06163">
    <property type="entry name" value="S2P-M50_PDZ_RseP-like"/>
    <property type="match status" value="1"/>
</dbReference>
<protein>
    <recommendedName>
        <fullName evidence="12">Peptidase M50 domain-containing protein</fullName>
    </recommendedName>
</protein>
<reference evidence="13 14" key="1">
    <citation type="journal article" date="2016" name="Nat. Commun.">
        <title>Thousands of microbial genomes shed light on interconnected biogeochemical processes in an aquifer system.</title>
        <authorList>
            <person name="Anantharaman K."/>
            <person name="Brown C.T."/>
            <person name="Hug L.A."/>
            <person name="Sharon I."/>
            <person name="Castelle C.J."/>
            <person name="Probst A.J."/>
            <person name="Thomas B.C."/>
            <person name="Singh A."/>
            <person name="Wilkins M.J."/>
            <person name="Karaoz U."/>
            <person name="Brodie E.L."/>
            <person name="Williams K.H."/>
            <person name="Hubbard S.S."/>
            <person name="Banfield J.F."/>
        </authorList>
    </citation>
    <scope>NUCLEOTIDE SEQUENCE [LARGE SCALE GENOMIC DNA]</scope>
</reference>
<dbReference type="GO" id="GO:0006508">
    <property type="term" value="P:proteolysis"/>
    <property type="evidence" value="ECO:0007669"/>
    <property type="project" value="UniProtKB-KW"/>
</dbReference>
<evidence type="ECO:0000313" key="13">
    <source>
        <dbReference type="EMBL" id="OGZ01289.1"/>
    </source>
</evidence>
<dbReference type="PANTHER" id="PTHR42837">
    <property type="entry name" value="REGULATOR OF SIGMA-E PROTEASE RSEP"/>
    <property type="match status" value="1"/>
</dbReference>
<evidence type="ECO:0000256" key="5">
    <source>
        <dbReference type="ARBA" id="ARBA00022692"/>
    </source>
</evidence>
<dbReference type="EMBL" id="MHKZ01000001">
    <property type="protein sequence ID" value="OGZ01289.1"/>
    <property type="molecule type" value="Genomic_DNA"/>
</dbReference>
<dbReference type="Proteomes" id="UP000176287">
    <property type="component" value="Unassembled WGS sequence"/>
</dbReference>
<dbReference type="AlphaFoldDB" id="A0A1G2CIU2"/>
<dbReference type="InterPro" id="IPR004387">
    <property type="entry name" value="Pept_M50_Zn"/>
</dbReference>
<comment type="cofactor">
    <cofactor evidence="1">
        <name>Zn(2+)</name>
        <dbReference type="ChEBI" id="CHEBI:29105"/>
    </cofactor>
</comment>
<evidence type="ECO:0000256" key="9">
    <source>
        <dbReference type="ARBA" id="ARBA00023049"/>
    </source>
</evidence>
<evidence type="ECO:0000259" key="12">
    <source>
        <dbReference type="Pfam" id="PF02163"/>
    </source>
</evidence>
<keyword evidence="9" id="KW-0482">Metalloprotease</keyword>
<comment type="subcellular location">
    <subcellularLocation>
        <location evidence="2">Membrane</location>
        <topology evidence="2">Multi-pass membrane protein</topology>
    </subcellularLocation>
</comment>
<evidence type="ECO:0000256" key="2">
    <source>
        <dbReference type="ARBA" id="ARBA00004141"/>
    </source>
</evidence>
<feature type="transmembrane region" description="Helical" evidence="11">
    <location>
        <begin position="315"/>
        <end position="337"/>
    </location>
</feature>
<keyword evidence="6" id="KW-0378">Hydrolase</keyword>
<evidence type="ECO:0000256" key="6">
    <source>
        <dbReference type="ARBA" id="ARBA00022801"/>
    </source>
</evidence>
<evidence type="ECO:0000256" key="11">
    <source>
        <dbReference type="SAM" id="Phobius"/>
    </source>
</evidence>
<dbReference type="InterPro" id="IPR036034">
    <property type="entry name" value="PDZ_sf"/>
</dbReference>